<feature type="transmembrane region" description="Helical" evidence="1">
    <location>
        <begin position="33"/>
        <end position="53"/>
    </location>
</feature>
<dbReference type="Proteomes" id="UP000278351">
    <property type="component" value="Unassembled WGS sequence"/>
</dbReference>
<keyword evidence="1" id="KW-1133">Transmembrane helix</keyword>
<evidence type="ECO:0000313" key="3">
    <source>
        <dbReference type="Proteomes" id="UP000278351"/>
    </source>
</evidence>
<reference evidence="2 3" key="1">
    <citation type="submission" date="2018-11" db="EMBL/GenBank/DDBJ databases">
        <title>Chitinophaga lutea sp.nov., isolate from arsenic contaminated soil.</title>
        <authorList>
            <person name="Zong Y."/>
        </authorList>
    </citation>
    <scope>NUCLEOTIDE SEQUENCE [LARGE SCALE GENOMIC DNA]</scope>
    <source>
        <strain evidence="2 3">ZY74</strain>
    </source>
</reference>
<feature type="transmembrane region" description="Helical" evidence="1">
    <location>
        <begin position="201"/>
        <end position="223"/>
    </location>
</feature>
<protein>
    <submittedName>
        <fullName evidence="2">Uncharacterized protein</fullName>
    </submittedName>
</protein>
<dbReference type="RefSeq" id="WP_123849494.1">
    <property type="nucleotide sequence ID" value="NZ_RPDH01000003.1"/>
</dbReference>
<accession>A0A3N4PLT6</accession>
<feature type="transmembrane region" description="Helical" evidence="1">
    <location>
        <begin position="113"/>
        <end position="134"/>
    </location>
</feature>
<evidence type="ECO:0000313" key="2">
    <source>
        <dbReference type="EMBL" id="RPE05841.1"/>
    </source>
</evidence>
<feature type="transmembrane region" description="Helical" evidence="1">
    <location>
        <begin position="238"/>
        <end position="265"/>
    </location>
</feature>
<organism evidence="2 3">
    <name type="scientific">Chitinophaga lutea</name>
    <dbReference type="NCBI Taxonomy" id="2488634"/>
    <lineage>
        <taxon>Bacteria</taxon>
        <taxon>Pseudomonadati</taxon>
        <taxon>Bacteroidota</taxon>
        <taxon>Chitinophagia</taxon>
        <taxon>Chitinophagales</taxon>
        <taxon>Chitinophagaceae</taxon>
        <taxon>Chitinophaga</taxon>
    </lineage>
</organism>
<sequence>MWKRLYHAFSGTLELCNRYYKEWSGASLVFSRVFLVLGAVFSFIIFFGLAVVFEPEWLNIPGEGYTLMGSIEHAVNLGFGILFMSAGILAGCIRPQLKNGRPFTSFESISKSIPGATWNLYLVAVLTVTVIYYFNQEISFNRFRPGEEESAGVFRNISASAFKPWLSNIADVTYSLLLCFFAGMLYFRTSRLPVSIIYRPAFFTLLVAGYACHLLIGSAYLVIYKLLLQPVLILTGNIWVNFTITTVVRAFIYVNAVLFVSFLVYRIFTQDEDVLDIGEE</sequence>
<dbReference type="EMBL" id="RPDH01000003">
    <property type="protein sequence ID" value="RPE05841.1"/>
    <property type="molecule type" value="Genomic_DNA"/>
</dbReference>
<proteinExistence type="predicted"/>
<keyword evidence="3" id="KW-1185">Reference proteome</keyword>
<comment type="caution">
    <text evidence="2">The sequence shown here is derived from an EMBL/GenBank/DDBJ whole genome shotgun (WGS) entry which is preliminary data.</text>
</comment>
<name>A0A3N4PLT6_9BACT</name>
<keyword evidence="1" id="KW-0812">Transmembrane</keyword>
<evidence type="ECO:0000256" key="1">
    <source>
        <dbReference type="SAM" id="Phobius"/>
    </source>
</evidence>
<dbReference type="AlphaFoldDB" id="A0A3N4PLT6"/>
<gene>
    <name evidence="2" type="ORF">EGT74_26120</name>
</gene>
<feature type="transmembrane region" description="Helical" evidence="1">
    <location>
        <begin position="172"/>
        <end position="189"/>
    </location>
</feature>
<feature type="transmembrane region" description="Helical" evidence="1">
    <location>
        <begin position="73"/>
        <end position="93"/>
    </location>
</feature>
<keyword evidence="1" id="KW-0472">Membrane</keyword>